<gene>
    <name evidence="1" type="ORF">K493DRAFT_352347</name>
</gene>
<dbReference type="InterPro" id="IPR016181">
    <property type="entry name" value="Acyl_CoA_acyltransferase"/>
</dbReference>
<keyword evidence="2" id="KW-1185">Reference proteome</keyword>
<accession>A0A1Y1Y9D3</accession>
<protein>
    <recommendedName>
        <fullName evidence="3">N-acetyltransferase domain-containing protein</fullName>
    </recommendedName>
</protein>
<evidence type="ECO:0000313" key="1">
    <source>
        <dbReference type="EMBL" id="ORX94619.1"/>
    </source>
</evidence>
<dbReference type="EMBL" id="MCFE01000200">
    <property type="protein sequence ID" value="ORX94619.1"/>
    <property type="molecule type" value="Genomic_DNA"/>
</dbReference>
<dbReference type="Gene3D" id="3.40.630.30">
    <property type="match status" value="1"/>
</dbReference>
<proteinExistence type="predicted"/>
<organism evidence="1 2">
    <name type="scientific">Basidiobolus meristosporus CBS 931.73</name>
    <dbReference type="NCBI Taxonomy" id="1314790"/>
    <lineage>
        <taxon>Eukaryota</taxon>
        <taxon>Fungi</taxon>
        <taxon>Fungi incertae sedis</taxon>
        <taxon>Zoopagomycota</taxon>
        <taxon>Entomophthoromycotina</taxon>
        <taxon>Basidiobolomycetes</taxon>
        <taxon>Basidiobolales</taxon>
        <taxon>Basidiobolaceae</taxon>
        <taxon>Basidiobolus</taxon>
    </lineage>
</organism>
<comment type="caution">
    <text evidence="1">The sequence shown here is derived from an EMBL/GenBank/DDBJ whole genome shotgun (WGS) entry which is preliminary data.</text>
</comment>
<dbReference type="Proteomes" id="UP000193498">
    <property type="component" value="Unassembled WGS sequence"/>
</dbReference>
<evidence type="ECO:0000313" key="2">
    <source>
        <dbReference type="Proteomes" id="UP000193498"/>
    </source>
</evidence>
<reference evidence="1 2" key="1">
    <citation type="submission" date="2016-07" db="EMBL/GenBank/DDBJ databases">
        <title>Pervasive Adenine N6-methylation of Active Genes in Fungi.</title>
        <authorList>
            <consortium name="DOE Joint Genome Institute"/>
            <person name="Mondo S.J."/>
            <person name="Dannebaum R.O."/>
            <person name="Kuo R.C."/>
            <person name="Labutti K."/>
            <person name="Haridas S."/>
            <person name="Kuo A."/>
            <person name="Salamov A."/>
            <person name="Ahrendt S.R."/>
            <person name="Lipzen A."/>
            <person name="Sullivan W."/>
            <person name="Andreopoulos W.B."/>
            <person name="Clum A."/>
            <person name="Lindquist E."/>
            <person name="Daum C."/>
            <person name="Ramamoorthy G.K."/>
            <person name="Gryganskyi A."/>
            <person name="Culley D."/>
            <person name="Magnuson J.K."/>
            <person name="James T.Y."/>
            <person name="O'Malley M.A."/>
            <person name="Stajich J.E."/>
            <person name="Spatafora J.W."/>
            <person name="Visel A."/>
            <person name="Grigoriev I.V."/>
        </authorList>
    </citation>
    <scope>NUCLEOTIDE SEQUENCE [LARGE SCALE GENOMIC DNA]</scope>
    <source>
        <strain evidence="1 2">CBS 931.73</strain>
    </source>
</reference>
<sequence>MVQIVEPTPFSPSKELRLVDVENELEYIHAWVERYSAQLPVLLGLVRRDIYKQWRPAYYTTFAAFDQLQEELGIIVRVGRQISLVVTSEITLRQAPRTEHGFSLPEHQRLFDHSVVLLRKVLGECLKLEVGEESLFAGLDCIWKPVLLEYATQVFDGSCFLYSLPWKEFLQKRGALNDDELQFDRAKYELDQVRTSDLDLVLEHSKIKYEREYLVKCLEFSRCLRSRETGSPVAWSLTHEDFSIASLHALPSTRRQGLASVVLTSWLSGMMKFYQLRFDPDVELDHRIFHSTIEVWNSISVNFFVKFGFKPLSTITWLMVKQ</sequence>
<dbReference type="AlphaFoldDB" id="A0A1Y1Y9D3"/>
<dbReference type="SUPFAM" id="SSF55729">
    <property type="entry name" value="Acyl-CoA N-acyltransferases (Nat)"/>
    <property type="match status" value="1"/>
</dbReference>
<dbReference type="InParanoid" id="A0A1Y1Y9D3"/>
<dbReference type="OrthoDB" id="272266at2759"/>
<evidence type="ECO:0008006" key="3">
    <source>
        <dbReference type="Google" id="ProtNLM"/>
    </source>
</evidence>
<name>A0A1Y1Y9D3_9FUNG</name>